<reference evidence="2 3" key="1">
    <citation type="submission" date="2019-01" db="EMBL/GenBank/DDBJ databases">
        <title>Draft genome sequence of Dictyobacter sp. Uno17.</title>
        <authorList>
            <person name="Wang C.M."/>
            <person name="Zheng Y."/>
            <person name="Sakai Y."/>
            <person name="Abe K."/>
            <person name="Yokota A."/>
            <person name="Yabe S."/>
        </authorList>
    </citation>
    <scope>NUCLEOTIDE SEQUENCE [LARGE SCALE GENOMIC DNA]</scope>
    <source>
        <strain evidence="2 3">Uno17</strain>
    </source>
</reference>
<evidence type="ECO:0000313" key="3">
    <source>
        <dbReference type="Proteomes" id="UP000322530"/>
    </source>
</evidence>
<protein>
    <submittedName>
        <fullName evidence="2">Uncharacterized protein</fullName>
    </submittedName>
</protein>
<feature type="region of interest" description="Disordered" evidence="1">
    <location>
        <begin position="1"/>
        <end position="35"/>
    </location>
</feature>
<comment type="caution">
    <text evidence="2">The sequence shown here is derived from an EMBL/GenBank/DDBJ whole genome shotgun (WGS) entry which is preliminary data.</text>
</comment>
<evidence type="ECO:0000256" key="1">
    <source>
        <dbReference type="SAM" id="MobiDB-lite"/>
    </source>
</evidence>
<accession>A0A5A5TF17</accession>
<feature type="region of interest" description="Disordered" evidence="1">
    <location>
        <begin position="64"/>
        <end position="88"/>
    </location>
</feature>
<dbReference type="EMBL" id="BIXY01000051">
    <property type="protein sequence ID" value="GCF09815.1"/>
    <property type="molecule type" value="Genomic_DNA"/>
</dbReference>
<name>A0A5A5TF17_9CHLR</name>
<dbReference type="Proteomes" id="UP000322530">
    <property type="component" value="Unassembled WGS sequence"/>
</dbReference>
<proteinExistence type="predicted"/>
<keyword evidence="3" id="KW-1185">Reference proteome</keyword>
<gene>
    <name evidence="2" type="ORF">KDI_33790</name>
</gene>
<feature type="compositionally biased region" description="Basic and acidic residues" evidence="1">
    <location>
        <begin position="64"/>
        <end position="75"/>
    </location>
</feature>
<sequence length="88" mass="10099">MRCKRLFDQASSPSAIDVAPEEGGGEKNKRKMKHPIDEKRDNIHDMQLIIEEWLESHVDKGIDERLGQRVKKDTPEETESPISICKEA</sequence>
<organism evidence="2 3">
    <name type="scientific">Dictyobacter arantiisoli</name>
    <dbReference type="NCBI Taxonomy" id="2014874"/>
    <lineage>
        <taxon>Bacteria</taxon>
        <taxon>Bacillati</taxon>
        <taxon>Chloroflexota</taxon>
        <taxon>Ktedonobacteria</taxon>
        <taxon>Ktedonobacterales</taxon>
        <taxon>Dictyobacteraceae</taxon>
        <taxon>Dictyobacter</taxon>
    </lineage>
</organism>
<evidence type="ECO:0000313" key="2">
    <source>
        <dbReference type="EMBL" id="GCF09815.1"/>
    </source>
</evidence>
<dbReference type="AlphaFoldDB" id="A0A5A5TF17"/>